<evidence type="ECO:0000259" key="1">
    <source>
        <dbReference type="Pfam" id="PF13924"/>
    </source>
</evidence>
<evidence type="ECO:0000313" key="3">
    <source>
        <dbReference type="Proteomes" id="UP001235133"/>
    </source>
</evidence>
<dbReference type="EMBL" id="JAVFWO010000002">
    <property type="protein sequence ID" value="MDQ7877417.1"/>
    <property type="molecule type" value="Genomic_DNA"/>
</dbReference>
<name>A0ABU0YYL7_9MICO</name>
<proteinExistence type="predicted"/>
<comment type="caution">
    <text evidence="2">The sequence shown here is derived from an EMBL/GenBank/DDBJ whole genome shotgun (WGS) entry which is preliminary data.</text>
</comment>
<dbReference type="Pfam" id="PF13924">
    <property type="entry name" value="Lipocalin_5"/>
    <property type="match status" value="1"/>
</dbReference>
<protein>
    <submittedName>
        <fullName evidence="2">Lipocalin-like domain-containing protein</fullName>
    </submittedName>
</protein>
<evidence type="ECO:0000313" key="2">
    <source>
        <dbReference type="EMBL" id="MDQ7877417.1"/>
    </source>
</evidence>
<keyword evidence="3" id="KW-1185">Reference proteome</keyword>
<organism evidence="2 3">
    <name type="scientific">Microbacterium psychrotolerans</name>
    <dbReference type="NCBI Taxonomy" id="3068321"/>
    <lineage>
        <taxon>Bacteria</taxon>
        <taxon>Bacillati</taxon>
        <taxon>Actinomycetota</taxon>
        <taxon>Actinomycetes</taxon>
        <taxon>Micrococcales</taxon>
        <taxon>Microbacteriaceae</taxon>
        <taxon>Microbacterium</taxon>
    </lineage>
</organism>
<dbReference type="InterPro" id="IPR024311">
    <property type="entry name" value="Lipocalin-like"/>
</dbReference>
<feature type="domain" description="Lipocalin-like" evidence="1">
    <location>
        <begin position="9"/>
        <end position="145"/>
    </location>
</feature>
<dbReference type="RefSeq" id="WP_308866856.1">
    <property type="nucleotide sequence ID" value="NZ_JAVFWO010000002.1"/>
</dbReference>
<reference evidence="2 3" key="1">
    <citation type="submission" date="2023-08" db="EMBL/GenBank/DDBJ databases">
        <title>Microbacterium psychrotolerans sp. nov., a psychrotolerant bacterium isolated from soil in Heilongjiang Province, China.</title>
        <authorList>
            <person name="An P."/>
            <person name="Zhao D."/>
            <person name="Xiang H."/>
        </authorList>
    </citation>
    <scope>NUCLEOTIDE SEQUENCE [LARGE SCALE GENOMIC DNA]</scope>
    <source>
        <strain evidence="2 3">QXD-8</strain>
    </source>
</reference>
<sequence length="146" mass="15699">MTTTINDLIGAWRFVSADEIFSDGDSRPQFGPEASGYLSYSPNGIVTAVLGSMRRPAGSAPDPRSASDAEVTAMARDFIAYGGPFTLDPETNTVTHHIDIALFPGWQGGNQARHFTVDGNMLHGSTPPATSPDGRTFHVELTWARF</sequence>
<accession>A0ABU0YYL7</accession>
<gene>
    <name evidence="2" type="ORF">Q9R08_05445</name>
</gene>
<dbReference type="Proteomes" id="UP001235133">
    <property type="component" value="Unassembled WGS sequence"/>
</dbReference>